<name>A0A8J6BHN4_ELECQ</name>
<evidence type="ECO:0000313" key="3">
    <source>
        <dbReference type="Proteomes" id="UP000770717"/>
    </source>
</evidence>
<keyword evidence="3" id="KW-1185">Reference proteome</keyword>
<keyword evidence="1" id="KW-0812">Transmembrane</keyword>
<keyword evidence="1" id="KW-1133">Transmembrane helix</keyword>
<protein>
    <submittedName>
        <fullName evidence="2">Uncharacterized protein</fullName>
    </submittedName>
</protein>
<dbReference type="EMBL" id="WNTK01009560">
    <property type="protein sequence ID" value="KAG9462783.1"/>
    <property type="molecule type" value="Genomic_DNA"/>
</dbReference>
<evidence type="ECO:0000256" key="1">
    <source>
        <dbReference type="SAM" id="Phobius"/>
    </source>
</evidence>
<gene>
    <name evidence="2" type="ORF">GDO78_023153</name>
</gene>
<reference evidence="2" key="1">
    <citation type="thesis" date="2020" institute="ProQuest LLC" country="789 East Eisenhower Parkway, Ann Arbor, MI, USA">
        <title>Comparative Genomics and Chromosome Evolution.</title>
        <authorList>
            <person name="Mudd A.B."/>
        </authorList>
    </citation>
    <scope>NUCLEOTIDE SEQUENCE</scope>
    <source>
        <strain evidence="2">HN-11 Male</strain>
        <tissue evidence="2">Kidney and liver</tissue>
    </source>
</reference>
<sequence>MEVSLLGVMATSTGLHGCYIFYVFIKNRHLLRSKKCNILVNVAVSSGGVFRPVYMYVAMQPSVMYKADCSHRTGRCAQRREGSGLLLRVIPCLSGSAQADDGRVYAPIIRARVPACQRTS</sequence>
<dbReference type="Proteomes" id="UP000770717">
    <property type="component" value="Unassembled WGS sequence"/>
</dbReference>
<comment type="caution">
    <text evidence="2">The sequence shown here is derived from an EMBL/GenBank/DDBJ whole genome shotgun (WGS) entry which is preliminary data.</text>
</comment>
<keyword evidence="1" id="KW-0472">Membrane</keyword>
<evidence type="ECO:0000313" key="2">
    <source>
        <dbReference type="EMBL" id="KAG9462783.1"/>
    </source>
</evidence>
<accession>A0A8J6BHN4</accession>
<proteinExistence type="predicted"/>
<dbReference type="AlphaFoldDB" id="A0A8J6BHN4"/>
<feature type="transmembrane region" description="Helical" evidence="1">
    <location>
        <begin position="6"/>
        <end position="25"/>
    </location>
</feature>
<organism evidence="2 3">
    <name type="scientific">Eleutherodactylus coqui</name>
    <name type="common">Puerto Rican coqui</name>
    <dbReference type="NCBI Taxonomy" id="57060"/>
    <lineage>
        <taxon>Eukaryota</taxon>
        <taxon>Metazoa</taxon>
        <taxon>Chordata</taxon>
        <taxon>Craniata</taxon>
        <taxon>Vertebrata</taxon>
        <taxon>Euteleostomi</taxon>
        <taxon>Amphibia</taxon>
        <taxon>Batrachia</taxon>
        <taxon>Anura</taxon>
        <taxon>Neobatrachia</taxon>
        <taxon>Hyloidea</taxon>
        <taxon>Eleutherodactylidae</taxon>
        <taxon>Eleutherodactylinae</taxon>
        <taxon>Eleutherodactylus</taxon>
        <taxon>Eleutherodactylus</taxon>
    </lineage>
</organism>